<dbReference type="RefSeq" id="XP_003711359.1">
    <property type="nucleotide sequence ID" value="XM_003711311.1"/>
</dbReference>
<keyword evidence="3" id="KW-1185">Reference proteome</keyword>
<dbReference type="Proteomes" id="UP000009058">
    <property type="component" value="Chromosome 3"/>
</dbReference>
<proteinExistence type="predicted"/>
<evidence type="ECO:0000256" key="1">
    <source>
        <dbReference type="SAM" id="MobiDB-lite"/>
    </source>
</evidence>
<gene>
    <name evidence="2" type="ORF">MGG_16640</name>
</gene>
<dbReference type="InParanoid" id="G4N173"/>
<feature type="region of interest" description="Disordered" evidence="1">
    <location>
        <begin position="26"/>
        <end position="50"/>
    </location>
</feature>
<evidence type="ECO:0000313" key="3">
    <source>
        <dbReference type="Proteomes" id="UP000009058"/>
    </source>
</evidence>
<dbReference type="HOGENOM" id="CLU_3125394_0_0_1"/>
<dbReference type="KEGG" id="mgr:MGG_16640"/>
<protein>
    <submittedName>
        <fullName evidence="2">Uncharacterized protein</fullName>
    </submittedName>
</protein>
<dbReference type="VEuPathDB" id="FungiDB:MGG_16640"/>
<dbReference type="AlphaFoldDB" id="G4N173"/>
<dbReference type="GeneID" id="12987039"/>
<name>G4N173_PYRO7</name>
<evidence type="ECO:0000313" key="2">
    <source>
        <dbReference type="EMBL" id="EHA51552.1"/>
    </source>
</evidence>
<dbReference type="EMBL" id="CM001233">
    <property type="protein sequence ID" value="EHA51552.1"/>
    <property type="molecule type" value="Genomic_DNA"/>
</dbReference>
<organism evidence="2 3">
    <name type="scientific">Pyricularia oryzae (strain 70-15 / ATCC MYA-4617 / FGSC 8958)</name>
    <name type="common">Rice blast fungus</name>
    <name type="synonym">Magnaporthe oryzae</name>
    <dbReference type="NCBI Taxonomy" id="242507"/>
    <lineage>
        <taxon>Eukaryota</taxon>
        <taxon>Fungi</taxon>
        <taxon>Dikarya</taxon>
        <taxon>Ascomycota</taxon>
        <taxon>Pezizomycotina</taxon>
        <taxon>Sordariomycetes</taxon>
        <taxon>Sordariomycetidae</taxon>
        <taxon>Magnaporthales</taxon>
        <taxon>Pyriculariaceae</taxon>
        <taxon>Pyricularia</taxon>
    </lineage>
</organism>
<reference evidence="2 3" key="1">
    <citation type="journal article" date="2005" name="Nature">
        <title>The genome sequence of the rice blast fungus Magnaporthe grisea.</title>
        <authorList>
            <person name="Dean R.A."/>
            <person name="Talbot N.J."/>
            <person name="Ebbole D.J."/>
            <person name="Farman M.L."/>
            <person name="Mitchell T.K."/>
            <person name="Orbach M.J."/>
            <person name="Thon M."/>
            <person name="Kulkarni R."/>
            <person name="Xu J.R."/>
            <person name="Pan H."/>
            <person name="Read N.D."/>
            <person name="Lee Y.H."/>
            <person name="Carbone I."/>
            <person name="Brown D."/>
            <person name="Oh Y.Y."/>
            <person name="Donofrio N."/>
            <person name="Jeong J.S."/>
            <person name="Soanes D.M."/>
            <person name="Djonovic S."/>
            <person name="Kolomiets E."/>
            <person name="Rehmeyer C."/>
            <person name="Li W."/>
            <person name="Harding M."/>
            <person name="Kim S."/>
            <person name="Lebrun M.H."/>
            <person name="Bohnert H."/>
            <person name="Coughlan S."/>
            <person name="Butler J."/>
            <person name="Calvo S."/>
            <person name="Ma L.J."/>
            <person name="Nicol R."/>
            <person name="Purcell S."/>
            <person name="Nusbaum C."/>
            <person name="Galagan J.E."/>
            <person name="Birren B.W."/>
        </authorList>
    </citation>
    <scope>NUCLEOTIDE SEQUENCE [LARGE SCALE GENOMIC DNA]</scope>
    <source>
        <strain evidence="3">70-15 / ATCC MYA-4617 / FGSC 8958</strain>
    </source>
</reference>
<accession>G4N173</accession>
<sequence>MNLQRGTDAVFAMSLATMMLRATMSGRVGEPGEPGLDVQARLRGTSQAHG</sequence>
<reference key="2">
    <citation type="submission" date="2011-05" db="EMBL/GenBank/DDBJ databases">
        <title>The Genome Sequence of Magnaporthe oryzae 70-15.</title>
        <authorList>
            <consortium name="The Broad Institute Genome Sequencing Platform"/>
            <person name="Ma L.-J."/>
            <person name="Dead R."/>
            <person name="Young S.K."/>
            <person name="Zeng Q."/>
            <person name="Gargeya S."/>
            <person name="Fitzgerald M."/>
            <person name="Haas B."/>
            <person name="Abouelleil A."/>
            <person name="Alvarado L."/>
            <person name="Arachchi H.M."/>
            <person name="Berlin A."/>
            <person name="Brown A."/>
            <person name="Chapman S.B."/>
            <person name="Chen Z."/>
            <person name="Dunbar C."/>
            <person name="Freedman E."/>
            <person name="Gearin G."/>
            <person name="Gellesch M."/>
            <person name="Goldberg J."/>
            <person name="Griggs A."/>
            <person name="Gujja S."/>
            <person name="Heiman D."/>
            <person name="Howarth C."/>
            <person name="Larson L."/>
            <person name="Lui A."/>
            <person name="MacDonald P.J.P."/>
            <person name="Mehta T."/>
            <person name="Montmayeur A."/>
            <person name="Murphy C."/>
            <person name="Neiman D."/>
            <person name="Pearson M."/>
            <person name="Priest M."/>
            <person name="Roberts A."/>
            <person name="Saif S."/>
            <person name="Shea T."/>
            <person name="Shenoy N."/>
            <person name="Sisk P."/>
            <person name="Stolte C."/>
            <person name="Sykes S."/>
            <person name="Yandava C."/>
            <person name="Wortman J."/>
            <person name="Nusbaum C."/>
            <person name="Birren B."/>
        </authorList>
    </citation>
    <scope>NUCLEOTIDE SEQUENCE</scope>
    <source>
        <strain>70-15</strain>
    </source>
</reference>
<dbReference type="OrthoDB" id="10369998at2759"/>